<dbReference type="PROSITE" id="PS51659">
    <property type="entry name" value="GT23"/>
    <property type="match status" value="1"/>
</dbReference>
<evidence type="ECO:0000259" key="7">
    <source>
        <dbReference type="PROSITE" id="PS50002"/>
    </source>
</evidence>
<evidence type="ECO:0000256" key="2">
    <source>
        <dbReference type="ARBA" id="ARBA00022676"/>
    </source>
</evidence>
<dbReference type="InterPro" id="IPR035653">
    <property type="entry name" value="Fut8_SH3"/>
</dbReference>
<reference evidence="9" key="1">
    <citation type="submission" date="2022-01" db="EMBL/GenBank/DDBJ databases">
        <title>Genome Sequence Resource for Two Populations of Ditylenchus destructor, the Migratory Endoparasitic Phytonematode.</title>
        <authorList>
            <person name="Zhang H."/>
            <person name="Lin R."/>
            <person name="Xie B."/>
        </authorList>
    </citation>
    <scope>NUCLEOTIDE SEQUENCE</scope>
    <source>
        <strain evidence="9">BazhouSP</strain>
    </source>
</reference>
<evidence type="ECO:0000256" key="4">
    <source>
        <dbReference type="PROSITE-ProRule" id="PRU00192"/>
    </source>
</evidence>
<dbReference type="InterPro" id="IPR001452">
    <property type="entry name" value="SH3_domain"/>
</dbReference>
<dbReference type="AlphaFoldDB" id="A0AAD4R150"/>
<dbReference type="Pfam" id="PF19745">
    <property type="entry name" value="FUT8_N_cat"/>
    <property type="match status" value="1"/>
</dbReference>
<sequence>MRMLPSFGWAKLGVLLVGLVWIFVLIFLSNVVFRQENTDASRRAQAQRCDQLNSQLERLTSEYQALKDENDQLKKLTLARNFQPADMSELIRHQVERSEAFPDHNLEKLDPMKVAAESRLEGQLYSKDHELSRRKLDNLAWEIYFYLNGQLEKLGEEKKIDKFKQHIKNQMISLLSESAAFGSTVDNAEEWHRKALAKLTDRIQNTLHKLQHPADCSKAKILLCDLNKGCGFGCQLHHVTYCLMVAAAAQRTMILERDGNDWRYSHHGWKAAFKPITNCSFDKEVPSAGAEPYTGLSQTARIVRLPIVDGLSSRPEHLPLSFPKQFADILLTHHSNPPVFFVAQFLSYLMHDNQQMRKIVAEAEAKIPFDKGPVVGLQIRRTDKVGTEAAFHSVDEYIKWTELYFQIHERRIGLNLKRRIFVATDDPQAVADIKEKYRDYEVYVNDGIAQTAQLSNRYTDASLIGVVTDIRVLSKCNYLVCTFSSQVCRMGYELMQPRQGDAANNFHSLDDIYYFGGQLAHDQTAIDAYKAEAPEEIDMEPGDTIGIAGNHWDGFSKGTNRRTGKSGLYPSYMAKEKWRIVDFPVFNN</sequence>
<dbReference type="PANTHER" id="PTHR13132">
    <property type="entry name" value="ALPHA- 1,6 -FUCOSYLTRANSFERASE"/>
    <property type="match status" value="1"/>
</dbReference>
<proteinExistence type="inferred from homology"/>
<feature type="region of interest" description="Important for donor substrate binding" evidence="5">
    <location>
        <begin position="380"/>
        <end position="381"/>
    </location>
</feature>
<dbReference type="InterPro" id="IPR036028">
    <property type="entry name" value="SH3-like_dom_sf"/>
</dbReference>
<dbReference type="InterPro" id="IPR045573">
    <property type="entry name" value="Fut8_N_cat"/>
</dbReference>
<feature type="domain" description="SH3" evidence="7">
    <location>
        <begin position="518"/>
        <end position="579"/>
    </location>
</feature>
<evidence type="ECO:0000256" key="3">
    <source>
        <dbReference type="ARBA" id="ARBA00022679"/>
    </source>
</evidence>
<dbReference type="GO" id="GO:0046921">
    <property type="term" value="F:alpha-(1-&gt;6)-fucosyltransferase activity"/>
    <property type="evidence" value="ECO:0007669"/>
    <property type="project" value="TreeGrafter"/>
</dbReference>
<evidence type="ECO:0000313" key="10">
    <source>
        <dbReference type="Proteomes" id="UP001201812"/>
    </source>
</evidence>
<comment type="caution">
    <text evidence="9">The sequence shown here is derived from an EMBL/GenBank/DDBJ whole genome shotgun (WGS) entry which is preliminary data.</text>
</comment>
<organism evidence="9 10">
    <name type="scientific">Ditylenchus destructor</name>
    <dbReference type="NCBI Taxonomy" id="166010"/>
    <lineage>
        <taxon>Eukaryota</taxon>
        <taxon>Metazoa</taxon>
        <taxon>Ecdysozoa</taxon>
        <taxon>Nematoda</taxon>
        <taxon>Chromadorea</taxon>
        <taxon>Rhabditida</taxon>
        <taxon>Tylenchina</taxon>
        <taxon>Tylenchomorpha</taxon>
        <taxon>Sphaerularioidea</taxon>
        <taxon>Anguinidae</taxon>
        <taxon>Anguininae</taxon>
        <taxon>Ditylenchus</taxon>
    </lineage>
</organism>
<keyword evidence="3 5" id="KW-0808">Transferase</keyword>
<dbReference type="PROSITE" id="PS50002">
    <property type="entry name" value="SH3"/>
    <property type="match status" value="1"/>
</dbReference>
<dbReference type="PANTHER" id="PTHR13132:SF29">
    <property type="entry name" value="ALPHA-(1,6)-FUCOSYLTRANSFERASE"/>
    <property type="match status" value="1"/>
</dbReference>
<dbReference type="EMBL" id="JAKKPZ010000012">
    <property type="protein sequence ID" value="KAI1714999.1"/>
    <property type="molecule type" value="Genomic_DNA"/>
</dbReference>
<keyword evidence="6" id="KW-0175">Coiled coil</keyword>
<dbReference type="CDD" id="cd11300">
    <property type="entry name" value="Fut8_like"/>
    <property type="match status" value="1"/>
</dbReference>
<dbReference type="SUPFAM" id="SSF50044">
    <property type="entry name" value="SH3-domain"/>
    <property type="match status" value="1"/>
</dbReference>
<dbReference type="Pfam" id="PF14604">
    <property type="entry name" value="SH3_9"/>
    <property type="match status" value="1"/>
</dbReference>
<name>A0AAD4R150_9BILA</name>
<dbReference type="Gene3D" id="3.40.50.11350">
    <property type="match status" value="1"/>
</dbReference>
<dbReference type="FunFam" id="2.30.30.40:FF:000070">
    <property type="entry name" value="Alpha-(1,6)-fucosyltransferase"/>
    <property type="match status" value="1"/>
</dbReference>
<feature type="coiled-coil region" evidence="6">
    <location>
        <begin position="42"/>
        <end position="76"/>
    </location>
</feature>
<feature type="domain" description="GT23" evidence="8">
    <location>
        <begin position="218"/>
        <end position="509"/>
    </location>
</feature>
<evidence type="ECO:0000256" key="6">
    <source>
        <dbReference type="SAM" id="Coils"/>
    </source>
</evidence>
<comment type="similarity">
    <text evidence="5">Belongs to the glycosyltransferase 23 family.</text>
</comment>
<evidence type="ECO:0000313" key="9">
    <source>
        <dbReference type="EMBL" id="KAI1714999.1"/>
    </source>
</evidence>
<accession>A0AAD4R150</accession>
<dbReference type="Gene3D" id="1.10.287.1060">
    <property type="entry name" value="ESAT-6-like"/>
    <property type="match status" value="1"/>
</dbReference>
<keyword evidence="1 4" id="KW-0728">SH3 domain</keyword>
<dbReference type="SMART" id="SM00326">
    <property type="entry name" value="SH3"/>
    <property type="match status" value="1"/>
</dbReference>
<protein>
    <submittedName>
        <fullName evidence="9">Variant SH3 domain-containing protein</fullName>
    </submittedName>
</protein>
<dbReference type="CDD" id="cd11792">
    <property type="entry name" value="SH3_Fut8"/>
    <property type="match status" value="1"/>
</dbReference>
<gene>
    <name evidence="9" type="ORF">DdX_08276</name>
</gene>
<evidence type="ECO:0000256" key="5">
    <source>
        <dbReference type="PROSITE-ProRule" id="PRU00992"/>
    </source>
</evidence>
<evidence type="ECO:0000259" key="8">
    <source>
        <dbReference type="PROSITE" id="PS51659"/>
    </source>
</evidence>
<dbReference type="GO" id="GO:0006487">
    <property type="term" value="P:protein N-linked glycosylation"/>
    <property type="evidence" value="ECO:0007669"/>
    <property type="project" value="TreeGrafter"/>
</dbReference>
<dbReference type="Proteomes" id="UP001201812">
    <property type="component" value="Unassembled WGS sequence"/>
</dbReference>
<evidence type="ECO:0000256" key="1">
    <source>
        <dbReference type="ARBA" id="ARBA00022443"/>
    </source>
</evidence>
<dbReference type="Gene3D" id="2.30.30.40">
    <property type="entry name" value="SH3 Domains"/>
    <property type="match status" value="1"/>
</dbReference>
<keyword evidence="10" id="KW-1185">Reference proteome</keyword>
<keyword evidence="2 5" id="KW-0328">Glycosyltransferase</keyword>
<dbReference type="InterPro" id="IPR027350">
    <property type="entry name" value="GT23_dom"/>
</dbReference>